<evidence type="ECO:0000313" key="2">
    <source>
        <dbReference type="EMBL" id="MBN3557042.1"/>
    </source>
</evidence>
<name>A0AA40ZWH8_9SPHN</name>
<organism evidence="2 4">
    <name type="scientific">Sphingomonas yabuuchiae</name>
    <dbReference type="NCBI Taxonomy" id="172044"/>
    <lineage>
        <taxon>Bacteria</taxon>
        <taxon>Pseudomonadati</taxon>
        <taxon>Pseudomonadota</taxon>
        <taxon>Alphaproteobacteria</taxon>
        <taxon>Sphingomonadales</taxon>
        <taxon>Sphingomonadaceae</taxon>
        <taxon>Sphingomonas</taxon>
    </lineage>
</organism>
<dbReference type="InterPro" id="IPR017853">
    <property type="entry name" value="GH"/>
</dbReference>
<dbReference type="GO" id="GO:0005975">
    <property type="term" value="P:carbohydrate metabolic process"/>
    <property type="evidence" value="ECO:0007669"/>
    <property type="project" value="InterPro"/>
</dbReference>
<dbReference type="Proteomes" id="UP000704529">
    <property type="component" value="Unassembled WGS sequence"/>
</dbReference>
<dbReference type="GO" id="GO:0004553">
    <property type="term" value="F:hydrolase activity, hydrolyzing O-glycosyl compounds"/>
    <property type="evidence" value="ECO:0007669"/>
    <property type="project" value="InterPro"/>
</dbReference>
<reference evidence="1 3" key="1">
    <citation type="submission" date="2020-08" db="EMBL/GenBank/DDBJ databases">
        <title>Genomic Encyclopedia of Type Strains, Phase IV (KMG-IV): sequencing the most valuable type-strain genomes for metagenomic binning, comparative biology and taxonomic classification.</title>
        <authorList>
            <person name="Goeker M."/>
        </authorList>
    </citation>
    <scope>NUCLEOTIDE SEQUENCE [LARGE SCALE GENOMIC DNA]</scope>
    <source>
        <strain evidence="1 3">DSM 14562</strain>
    </source>
</reference>
<dbReference type="Proteomes" id="UP000584663">
    <property type="component" value="Unassembled WGS sequence"/>
</dbReference>
<evidence type="ECO:0000313" key="3">
    <source>
        <dbReference type="Proteomes" id="UP000584663"/>
    </source>
</evidence>
<evidence type="ECO:0000313" key="4">
    <source>
        <dbReference type="Proteomes" id="UP000704529"/>
    </source>
</evidence>
<accession>A0AA40ZWH8</accession>
<sequence>MDSLELWGGVECTVNRTATGYRDQVRLSGHQDRMTDLDLFAGLGLRAIRYPVLWERVMADGRTPDWSWSDERLGRLRKLGIRPIAGLVHHGSGPPHTHLLDDGFAAGLGDYARQVAERYSWIGDWTPVNEPLTTARFSALYGHWYPHARDEGAFWLALLNQIDGTRAAMRAIRRINPAARLIQTDDLGRTYATLVLGEQAAFDNLRRWAGWDLLFGRVTPHHPLWSRIASFGFSDRLRRIADDPSPPDIVGVNHYLTSDRFLDHRLQRYPPHTHGGNARRAYADVEAIRVLDPPPPGLAGALREAWDRYGTPIAVTEVHNGCTREEQLRWAAEAWDGCVTLRQQGVDIRAVTAWSLLGSQGWDTLLTRPGTYEAGVFDISDGVPRPTALASLWKGLPTAAERHPVAHAPGWWRRPDRLVYPAIPYPIKTPPLSEAHSVPVLLIWSRDNTLAQTWSEQCRKRGIAHYVAPCETHDGEHQPDMAMMLDGVRPWALAHLDARNMADAIRVARVCQNKRVASLHLIAGPARIAPNDVSPPVQDDARPPIPPGALLIPWEQEGGFADCRSNLALLNRALDLLIDGRDGLHDPVRSPVESSHTEMCSGTTSPEVAASMAKRGRRAAVTAAFGDAVRT</sequence>
<keyword evidence="3" id="KW-1185">Reference proteome</keyword>
<proteinExistence type="predicted"/>
<dbReference type="AlphaFoldDB" id="A0AA40ZWH8"/>
<reference evidence="2" key="2">
    <citation type="submission" date="2021-01" db="EMBL/GenBank/DDBJ databases">
        <title>Genome Sequencing of Type Strains.</title>
        <authorList>
            <person name="Lemaire J.F."/>
            <person name="Inderbitzin P."/>
            <person name="Collins S.B."/>
            <person name="Wespe N."/>
            <person name="Knight-Connoni V."/>
        </authorList>
    </citation>
    <scope>NUCLEOTIDE SEQUENCE</scope>
    <source>
        <strain evidence="2">DSM 14562</strain>
    </source>
</reference>
<protein>
    <submittedName>
        <fullName evidence="2">Family 1 glycosylhydrolase</fullName>
    </submittedName>
    <submittedName>
        <fullName evidence="1">dTDP-4-dehydrorhamnose reductase</fullName>
        <ecNumber evidence="1">1.1.1.133</ecNumber>
    </submittedName>
</protein>
<dbReference type="EMBL" id="JACHNX010000026">
    <property type="protein sequence ID" value="MBB4611351.1"/>
    <property type="molecule type" value="Genomic_DNA"/>
</dbReference>
<keyword evidence="1" id="KW-0560">Oxidoreductase</keyword>
<dbReference type="GO" id="GO:0008831">
    <property type="term" value="F:dTDP-4-dehydrorhamnose reductase activity"/>
    <property type="evidence" value="ECO:0007669"/>
    <property type="project" value="UniProtKB-EC"/>
</dbReference>
<comment type="caution">
    <text evidence="2">The sequence shown here is derived from an EMBL/GenBank/DDBJ whole genome shotgun (WGS) entry which is preliminary data.</text>
</comment>
<dbReference type="EMBL" id="JAFHKU010000098">
    <property type="protein sequence ID" value="MBN3557042.1"/>
    <property type="molecule type" value="Genomic_DNA"/>
</dbReference>
<dbReference type="RefSeq" id="WP_184106664.1">
    <property type="nucleotide sequence ID" value="NZ_JACHNX010000026.1"/>
</dbReference>
<dbReference type="SUPFAM" id="SSF51445">
    <property type="entry name" value="(Trans)glycosidases"/>
    <property type="match status" value="1"/>
</dbReference>
<evidence type="ECO:0000313" key="1">
    <source>
        <dbReference type="EMBL" id="MBB4611351.1"/>
    </source>
</evidence>
<dbReference type="EC" id="1.1.1.133" evidence="1"/>
<dbReference type="Gene3D" id="3.20.20.80">
    <property type="entry name" value="Glycosidases"/>
    <property type="match status" value="1"/>
</dbReference>
<gene>
    <name evidence="1" type="ORF">GGQ89_003598</name>
    <name evidence="2" type="ORF">JYA60_02190</name>
</gene>